<proteinExistence type="predicted"/>
<accession>A0A347UK24</accession>
<dbReference type="GO" id="GO:0016791">
    <property type="term" value="F:phosphatase activity"/>
    <property type="evidence" value="ECO:0007669"/>
    <property type="project" value="TreeGrafter"/>
</dbReference>
<dbReference type="Pfam" id="PF00149">
    <property type="entry name" value="Metallophos"/>
    <property type="match status" value="1"/>
</dbReference>
<organism evidence="2 3">
    <name type="scientific">Profundibacter amoris</name>
    <dbReference type="NCBI Taxonomy" id="2171755"/>
    <lineage>
        <taxon>Bacteria</taxon>
        <taxon>Pseudomonadati</taxon>
        <taxon>Pseudomonadota</taxon>
        <taxon>Alphaproteobacteria</taxon>
        <taxon>Rhodobacterales</taxon>
        <taxon>Paracoccaceae</taxon>
        <taxon>Profundibacter</taxon>
    </lineage>
</organism>
<name>A0A347UK24_9RHOB</name>
<dbReference type="OrthoDB" id="9807890at2"/>
<dbReference type="PANTHER" id="PTHR42850:SF4">
    <property type="entry name" value="ZINC-DEPENDENT ENDOPOLYPHOSPHATASE"/>
    <property type="match status" value="1"/>
</dbReference>
<dbReference type="GO" id="GO:0008803">
    <property type="term" value="F:bis(5'-nucleosyl)-tetraphosphatase (symmetrical) activity"/>
    <property type="evidence" value="ECO:0007669"/>
    <property type="project" value="TreeGrafter"/>
</dbReference>
<dbReference type="AlphaFoldDB" id="A0A347UK24"/>
<dbReference type="GO" id="GO:0110154">
    <property type="term" value="P:RNA decapping"/>
    <property type="evidence" value="ECO:0007669"/>
    <property type="project" value="TreeGrafter"/>
</dbReference>
<dbReference type="PANTHER" id="PTHR42850">
    <property type="entry name" value="METALLOPHOSPHOESTERASE"/>
    <property type="match status" value="1"/>
</dbReference>
<evidence type="ECO:0000313" key="3">
    <source>
        <dbReference type="Proteomes" id="UP000261704"/>
    </source>
</evidence>
<evidence type="ECO:0000313" key="2">
    <source>
        <dbReference type="EMBL" id="AXX99202.1"/>
    </source>
</evidence>
<dbReference type="GO" id="GO:0005737">
    <property type="term" value="C:cytoplasm"/>
    <property type="evidence" value="ECO:0007669"/>
    <property type="project" value="TreeGrafter"/>
</dbReference>
<dbReference type="InterPro" id="IPR006186">
    <property type="entry name" value="Ser/Thr-sp_prot-phosphatase"/>
</dbReference>
<sequence length="253" mass="27840">MKLLRRLFSNNPDTDTQPFDAPVAPDEPFFVIGDLHGCDSLLARLLDKIDQADKEGQARLVFVGDYVDRGEESAAVLRRLFALQDTPAVCLAGNHEDMMLKFIDHPVDRGERWIKFGGLQTLASFGVSGVSTGSSGDALEYARDQLIEAMGQDLIDWLRALPTFWQSGNVAVVHAAADPMVPIDQQEERVLKWGHKDFRDKARQDGIWTVHGHTIVDSPTIENGRVAIDTGAYATGRLTAASISHDGIDFLQA</sequence>
<dbReference type="PRINTS" id="PR00114">
    <property type="entry name" value="STPHPHTASE"/>
</dbReference>
<dbReference type="RefSeq" id="WP_118943854.1">
    <property type="nucleotide sequence ID" value="NZ_CP032125.1"/>
</dbReference>
<dbReference type="SUPFAM" id="SSF56300">
    <property type="entry name" value="Metallo-dependent phosphatases"/>
    <property type="match status" value="1"/>
</dbReference>
<evidence type="ECO:0000259" key="1">
    <source>
        <dbReference type="Pfam" id="PF00149"/>
    </source>
</evidence>
<dbReference type="InterPro" id="IPR004843">
    <property type="entry name" value="Calcineurin-like_PHP"/>
</dbReference>
<feature type="domain" description="Calcineurin-like phosphoesterase" evidence="1">
    <location>
        <begin position="28"/>
        <end position="156"/>
    </location>
</feature>
<dbReference type="KEGG" id="pamo:BAR1_15435"/>
<dbReference type="Proteomes" id="UP000261704">
    <property type="component" value="Chromosome"/>
</dbReference>
<dbReference type="InterPro" id="IPR050126">
    <property type="entry name" value="Ap4A_hydrolase"/>
</dbReference>
<dbReference type="Gene3D" id="3.60.21.10">
    <property type="match status" value="1"/>
</dbReference>
<protein>
    <submittedName>
        <fullName evidence="2">Serine/threonine protein phosphatase</fullName>
    </submittedName>
</protein>
<keyword evidence="3" id="KW-1185">Reference proteome</keyword>
<dbReference type="EMBL" id="CP032125">
    <property type="protein sequence ID" value="AXX99202.1"/>
    <property type="molecule type" value="Genomic_DNA"/>
</dbReference>
<gene>
    <name evidence="2" type="ORF">BAR1_15435</name>
</gene>
<dbReference type="InterPro" id="IPR029052">
    <property type="entry name" value="Metallo-depent_PP-like"/>
</dbReference>
<reference evidence="2 3" key="1">
    <citation type="submission" date="2018-09" db="EMBL/GenBank/DDBJ databases">
        <title>Profundibacter amoris BAR1 gen. nov., sp. nov., a new member of the Roseobacter clade isolated at Lokis Castle Vent Field on the Arctic Mid-Oceanic Ridge.</title>
        <authorList>
            <person name="Le Moine Bauer S."/>
            <person name="Sjoeberg A.G."/>
            <person name="L'Haridon S."/>
            <person name="Stokke R."/>
            <person name="Roalkvam I."/>
            <person name="Steen I.H."/>
            <person name="Dahle H."/>
        </authorList>
    </citation>
    <scope>NUCLEOTIDE SEQUENCE [LARGE SCALE GENOMIC DNA]</scope>
    <source>
        <strain evidence="2 3">BAR1</strain>
    </source>
</reference>